<keyword evidence="1" id="KW-1133">Transmembrane helix</keyword>
<dbReference type="KEGG" id="clus:A9F13_11g02244"/>
<proteinExistence type="predicted"/>
<evidence type="ECO:0000256" key="1">
    <source>
        <dbReference type="SAM" id="Phobius"/>
    </source>
</evidence>
<comment type="caution">
    <text evidence="3">The sequence shown here is derived from an EMBL/GenBank/DDBJ whole genome shotgun (WGS) entry which is preliminary data.</text>
</comment>
<organism evidence="3 4">
    <name type="scientific">Clavispora lusitaniae</name>
    <name type="common">Candida lusitaniae</name>
    <dbReference type="NCBI Taxonomy" id="36911"/>
    <lineage>
        <taxon>Eukaryota</taxon>
        <taxon>Fungi</taxon>
        <taxon>Dikarya</taxon>
        <taxon>Ascomycota</taxon>
        <taxon>Saccharomycotina</taxon>
        <taxon>Pichiomycetes</taxon>
        <taxon>Metschnikowiaceae</taxon>
        <taxon>Clavispora</taxon>
    </lineage>
</organism>
<dbReference type="AlphaFoldDB" id="A0AA91PYC9"/>
<keyword evidence="2" id="KW-0732">Signal</keyword>
<evidence type="ECO:0000313" key="4">
    <source>
        <dbReference type="Proteomes" id="UP000195602"/>
    </source>
</evidence>
<protein>
    <submittedName>
        <fullName evidence="3">Uncharacterized protein</fullName>
    </submittedName>
</protein>
<keyword evidence="1" id="KW-0472">Membrane</keyword>
<evidence type="ECO:0000256" key="2">
    <source>
        <dbReference type="SAM" id="SignalP"/>
    </source>
</evidence>
<gene>
    <name evidence="3" type="ORF">A9F13_11g02244</name>
</gene>
<name>A0AA91PYC9_CLALS</name>
<dbReference type="Pfam" id="PF14610">
    <property type="entry name" value="Psg1"/>
    <property type="match status" value="1"/>
</dbReference>
<sequence length="439" mass="50712">MKFAYIWGLLVTTSVVNCATVTVKEVDAQITDSTVSLEKRYKDVVVNKDYKKLQEMKSSPPTTDDGPSPWLRTIYSNKKEIVTPTVIAGVTFSAKPPATTDGLEPWISLKKDGSPKTIKPKMKNGKIQNKSPDYNTWFQTPVTRTYTKEELQAHNQEDDQIFEHVEYLPEDLTYKMLNPIIRCTPEFYKKKGMAKDKSSEPFCFPSDNSNWKADKTYFVTWYHRFFDDEVKNVRLHLSYVRESLRQKGLKRDEVMNSTVSVDKYSKRSSVMEKGGSLDGKSFFVSDWVAKDEGLLPITVDAEWIGDDFYRKISISLQPDTVDDEEFDRMKNFVVVEIAKGAKVAKGHLEDIKKQEERERLKAELGDDYVVEEGIDYEKYMVMMSLPLCVLVAAFGMYLFVLLNKRNTDLSFLKKVKFNHKKPKSRKYTELPQWEGPKND</sequence>
<keyword evidence="1" id="KW-0812">Transmembrane</keyword>
<dbReference type="InterPro" id="IPR028000">
    <property type="entry name" value="Pma1"/>
</dbReference>
<feature type="transmembrane region" description="Helical" evidence="1">
    <location>
        <begin position="379"/>
        <end position="402"/>
    </location>
</feature>
<reference evidence="3 4" key="1">
    <citation type="submission" date="2017-04" db="EMBL/GenBank/DDBJ databases">
        <title>Draft genome of the yeast Clavispora lusitaniae type strain CBS 6936.</title>
        <authorList>
            <person name="Durrens P."/>
            <person name="Klopp C."/>
            <person name="Biteau N."/>
            <person name="Fitton-Ouhabi V."/>
            <person name="Dementhon K."/>
            <person name="Accoceberry I."/>
            <person name="Sherman D.J."/>
            <person name="Noel T."/>
        </authorList>
    </citation>
    <scope>NUCLEOTIDE SEQUENCE [LARGE SCALE GENOMIC DNA]</scope>
    <source>
        <strain evidence="3 4">CBS 6936</strain>
    </source>
</reference>
<dbReference type="EMBL" id="LYUB02000011">
    <property type="protein sequence ID" value="OVF07869.1"/>
    <property type="molecule type" value="Genomic_DNA"/>
</dbReference>
<feature type="signal peptide" evidence="2">
    <location>
        <begin position="1"/>
        <end position="18"/>
    </location>
</feature>
<evidence type="ECO:0000313" key="3">
    <source>
        <dbReference type="EMBL" id="OVF07869.1"/>
    </source>
</evidence>
<feature type="chain" id="PRO_5041743430" evidence="2">
    <location>
        <begin position="19"/>
        <end position="439"/>
    </location>
</feature>
<accession>A0AA91PYC9</accession>
<dbReference type="Proteomes" id="UP000195602">
    <property type="component" value="Unassembled WGS sequence"/>
</dbReference>